<feature type="transmembrane region" description="Helical" evidence="1">
    <location>
        <begin position="12"/>
        <end position="32"/>
    </location>
</feature>
<name>A0AAN8JB88_PATCE</name>
<keyword evidence="1" id="KW-0812">Transmembrane</keyword>
<accession>A0AAN8JB88</accession>
<organism evidence="2 3">
    <name type="scientific">Patella caerulea</name>
    <name type="common">Rayed Mediterranean limpet</name>
    <dbReference type="NCBI Taxonomy" id="87958"/>
    <lineage>
        <taxon>Eukaryota</taxon>
        <taxon>Metazoa</taxon>
        <taxon>Spiralia</taxon>
        <taxon>Lophotrochozoa</taxon>
        <taxon>Mollusca</taxon>
        <taxon>Gastropoda</taxon>
        <taxon>Patellogastropoda</taxon>
        <taxon>Patelloidea</taxon>
        <taxon>Patellidae</taxon>
        <taxon>Patella</taxon>
    </lineage>
</organism>
<sequence length="419" mass="48183">MQLSAISRKDIIVVFVLVVFFCMLVLLGQGNYSQLFSELYKEVQDSTNQLVKKPISIFSKLDNHEKCPSVLDKMVYGYWNNKPLSKEQSLEMRTFLNDSRSQHRLPGSLQRDDLNCGNVSFPRHLSPNIHWFRALCDPYGKTPCCYNNKCSSRPIEQCKCSNCFDMRQPPHGEYSDFIPYDIRCKIRKYNYTEACQLLDGATLYLSGDSYIRHIYTALLLFLRNNTFDGALKKGVSKVIHDQCTGMYMFTEKVCRLHLESDSRLKDLCGGKFKLMFNYFYSSASGAGFANTIKRIKTATKSLVVFGVAIHDKYNTNNINKKYIEPAVKTKGKNKWPKLLWATPHSPGILNTGPPLTIPNFISQIDPILKKYKVPIFNTFNMTENMMSFDGNHYGLGINMWKIQILLNYIQELKDNGAWQ</sequence>
<evidence type="ECO:0000256" key="1">
    <source>
        <dbReference type="SAM" id="Phobius"/>
    </source>
</evidence>
<dbReference type="AlphaFoldDB" id="A0AAN8JB88"/>
<reference evidence="2 3" key="1">
    <citation type="submission" date="2024-01" db="EMBL/GenBank/DDBJ databases">
        <title>The genome of the rayed Mediterranean limpet Patella caerulea (Linnaeus, 1758).</title>
        <authorList>
            <person name="Anh-Thu Weber A."/>
            <person name="Halstead-Nussloch G."/>
        </authorList>
    </citation>
    <scope>NUCLEOTIDE SEQUENCE [LARGE SCALE GENOMIC DNA]</scope>
    <source>
        <strain evidence="2">AATW-2023a</strain>
        <tissue evidence="2">Whole specimen</tissue>
    </source>
</reference>
<evidence type="ECO:0000313" key="2">
    <source>
        <dbReference type="EMBL" id="KAK6174646.1"/>
    </source>
</evidence>
<keyword evidence="3" id="KW-1185">Reference proteome</keyword>
<dbReference type="EMBL" id="JAZGQO010000011">
    <property type="protein sequence ID" value="KAK6174646.1"/>
    <property type="molecule type" value="Genomic_DNA"/>
</dbReference>
<keyword evidence="1" id="KW-1133">Transmembrane helix</keyword>
<comment type="caution">
    <text evidence="2">The sequence shown here is derived from an EMBL/GenBank/DDBJ whole genome shotgun (WGS) entry which is preliminary data.</text>
</comment>
<dbReference type="Proteomes" id="UP001347796">
    <property type="component" value="Unassembled WGS sequence"/>
</dbReference>
<gene>
    <name evidence="2" type="ORF">SNE40_017882</name>
</gene>
<keyword evidence="1" id="KW-0472">Membrane</keyword>
<evidence type="ECO:0000313" key="3">
    <source>
        <dbReference type="Proteomes" id="UP001347796"/>
    </source>
</evidence>
<proteinExistence type="predicted"/>
<protein>
    <submittedName>
        <fullName evidence="2">Uncharacterized protein</fullName>
    </submittedName>
</protein>